<dbReference type="Gene3D" id="2.60.420.10">
    <property type="entry name" value="Maltose phosphorylase, domain 3"/>
    <property type="match status" value="1"/>
</dbReference>
<dbReference type="InterPro" id="IPR011013">
    <property type="entry name" value="Gal_mutarotase_sf_dom"/>
</dbReference>
<feature type="domain" description="Glycoside hydrolase family 65 C-terminal" evidence="7">
    <location>
        <begin position="702"/>
        <end position="763"/>
    </location>
</feature>
<evidence type="ECO:0000259" key="6">
    <source>
        <dbReference type="Pfam" id="PF03632"/>
    </source>
</evidence>
<dbReference type="PANTHER" id="PTHR11051:SF13">
    <property type="entry name" value="GLYCOSYL TRANSFERASE"/>
    <property type="match status" value="1"/>
</dbReference>
<dbReference type="EMBL" id="MIGB01000003">
    <property type="protein sequence ID" value="OSY43122.1"/>
    <property type="molecule type" value="Genomic_DNA"/>
</dbReference>
<dbReference type="OrthoDB" id="9816160at2"/>
<dbReference type="GO" id="GO:0005975">
    <property type="term" value="P:carbohydrate metabolic process"/>
    <property type="evidence" value="ECO:0007669"/>
    <property type="project" value="InterPro"/>
</dbReference>
<keyword evidence="10" id="KW-1185">Reference proteome</keyword>
<dbReference type="InterPro" id="IPR005194">
    <property type="entry name" value="Glyco_hydro_65_C"/>
</dbReference>
<dbReference type="InterPro" id="IPR037018">
    <property type="entry name" value="GH65_N"/>
</dbReference>
<dbReference type="InterPro" id="IPR017045">
    <property type="entry name" value="Malt_Pase/Glycosyl_Hdrlase"/>
</dbReference>
<keyword evidence="2" id="KW-0326">Glycosidase</keyword>
<feature type="binding site" evidence="4">
    <location>
        <begin position="605"/>
        <end position="606"/>
    </location>
    <ligand>
        <name>substrate</name>
    </ligand>
</feature>
<dbReference type="SUPFAM" id="SSF48208">
    <property type="entry name" value="Six-hairpin glycosidases"/>
    <property type="match status" value="1"/>
</dbReference>
<dbReference type="STRING" id="2074.BG845_00727"/>
<dbReference type="AlphaFoldDB" id="A0A1Y2N6M5"/>
<comment type="caution">
    <text evidence="9">The sequence shown here is derived from an EMBL/GenBank/DDBJ whole genome shotgun (WGS) entry which is preliminary data.</text>
</comment>
<feature type="active site" description="Proton donor" evidence="3">
    <location>
        <position position="501"/>
    </location>
</feature>
<dbReference type="PIRSF" id="PIRSF036289">
    <property type="entry name" value="Glycosyl_hydrolase_malt_phosph"/>
    <property type="match status" value="1"/>
</dbReference>
<feature type="compositionally biased region" description="Low complexity" evidence="5">
    <location>
        <begin position="767"/>
        <end position="776"/>
    </location>
</feature>
<dbReference type="PANTHER" id="PTHR11051">
    <property type="entry name" value="GLYCOSYL HYDROLASE-RELATED"/>
    <property type="match status" value="1"/>
</dbReference>
<evidence type="ECO:0000256" key="3">
    <source>
        <dbReference type="PIRSR" id="PIRSR036289-50"/>
    </source>
</evidence>
<evidence type="ECO:0000259" key="8">
    <source>
        <dbReference type="Pfam" id="PF03636"/>
    </source>
</evidence>
<dbReference type="GO" id="GO:0047656">
    <property type="term" value="F:alpha,alpha-trehalose phosphorylase activity"/>
    <property type="evidence" value="ECO:0007669"/>
    <property type="project" value="UniProtKB-EC"/>
</dbReference>
<feature type="domain" description="Glycoside hydrolase family 65 central catalytic" evidence="6">
    <location>
        <begin position="340"/>
        <end position="692"/>
    </location>
</feature>
<dbReference type="InterPro" id="IPR005196">
    <property type="entry name" value="Glyco_hydro_65_N"/>
</dbReference>
<proteinExistence type="inferred from homology"/>
<evidence type="ECO:0000256" key="5">
    <source>
        <dbReference type="SAM" id="MobiDB-lite"/>
    </source>
</evidence>
<dbReference type="Pfam" id="PF03633">
    <property type="entry name" value="Glyco_hydro_65C"/>
    <property type="match status" value="1"/>
</dbReference>
<dbReference type="InterPro" id="IPR008928">
    <property type="entry name" value="6-hairpin_glycosidase_sf"/>
</dbReference>
<dbReference type="RefSeq" id="WP_085911058.1">
    <property type="nucleotide sequence ID" value="NZ_AP018920.1"/>
</dbReference>
<keyword evidence="9" id="KW-0808">Transferase</keyword>
<evidence type="ECO:0000313" key="9">
    <source>
        <dbReference type="EMBL" id="OSY43122.1"/>
    </source>
</evidence>
<evidence type="ECO:0000256" key="4">
    <source>
        <dbReference type="PIRSR" id="PIRSR036289-51"/>
    </source>
</evidence>
<evidence type="ECO:0000313" key="10">
    <source>
        <dbReference type="Proteomes" id="UP000194360"/>
    </source>
</evidence>
<dbReference type="Pfam" id="PF03632">
    <property type="entry name" value="Glyco_hydro_65m"/>
    <property type="match status" value="1"/>
</dbReference>
<dbReference type="Pfam" id="PF03636">
    <property type="entry name" value="Glyco_hydro_65N"/>
    <property type="match status" value="1"/>
</dbReference>
<dbReference type="InterPro" id="IPR005195">
    <property type="entry name" value="Glyco_hydro_65_M"/>
</dbReference>
<dbReference type="EC" id="2.4.1.64" evidence="9"/>
<protein>
    <submittedName>
        <fullName evidence="9">Alpha,alpha-trehalose phosphorylase</fullName>
        <ecNumber evidence="9">2.4.1.64</ecNumber>
    </submittedName>
</protein>
<keyword evidence="2" id="KW-0378">Hydrolase</keyword>
<feature type="region of interest" description="Disordered" evidence="5">
    <location>
        <begin position="764"/>
        <end position="794"/>
    </location>
</feature>
<dbReference type="Gene3D" id="1.50.10.10">
    <property type="match status" value="1"/>
</dbReference>
<feature type="domain" description="Glycoside hydrolase family 65 N-terminal" evidence="8">
    <location>
        <begin position="18"/>
        <end position="283"/>
    </location>
</feature>
<reference evidence="9 10" key="1">
    <citation type="submission" date="2016-09" db="EMBL/GenBank/DDBJ databases">
        <title>Pseudonocardia autotrophica DSM535, a candidate organism with high potential of specific P450 cytochromes.</title>
        <authorList>
            <person name="Grumaz C."/>
            <person name="Vainshtein Y."/>
            <person name="Kirstahler P."/>
            <person name="Sohn K."/>
        </authorList>
    </citation>
    <scope>NUCLEOTIDE SEQUENCE [LARGE SCALE GENOMIC DNA]</scope>
    <source>
        <strain evidence="9 10">DSM 535</strain>
    </source>
</reference>
<comment type="similarity">
    <text evidence="1">Belongs to the glycosyl hydrolase 65 family.</text>
</comment>
<gene>
    <name evidence="9" type="primary">treP</name>
    <name evidence="9" type="ORF">BG845_00727</name>
</gene>
<dbReference type="GO" id="GO:0004553">
    <property type="term" value="F:hydrolase activity, hydrolyzing O-glycosyl compounds"/>
    <property type="evidence" value="ECO:0007669"/>
    <property type="project" value="TreeGrafter"/>
</dbReference>
<dbReference type="SUPFAM" id="SSF74650">
    <property type="entry name" value="Galactose mutarotase-like"/>
    <property type="match status" value="1"/>
</dbReference>
<sequence>MKPDHLPTFTVEPWVVREPRLDLDAMGQTESVFALSNGHIGLRGNLDEGEPHVLPGTYLNSFYEVRPLPYAEGGYGYPESGQTIINTTNGKLIRLLVDDEPFDLRYGTLHRHERVLDMQAGTLHREVEWESPAGRRVRVRSTRMVSLTQRAVAAISYEVELVSNGNEGSGAAGDGALLVLQSELVANEQLPGRDADDPRLDTALDNVLEPEQSRAGDAGATLVHRTRKSELRCGAAMEHEVFGPEGIQVSTDANEDLARTTVIARVQPGQSLRVVKYLAYGWSSRRSLPAVYDQVRAAIAAARYTGWDGLVAEQRDYLDDFWATADVEIDGDAELQQAVRLATFHILQAGARAERRCIPAKGLTADGYDGHTFWDTETFCLQVLSFVAPEAAADALRWRKSILPLAFERAETLGLKGAAFPWRTIRGHECSGYWPAGTAAFHINADIADAVKRHVHATGDTKFELEVGLELLVATARLWRSLGSHDSAGNFRIDGVTGPDEYSSIADNNVYTNLMAQQNLRYAAEVAAKHPRSASRLGVDSEEIASWRDAAGAMFIPFDERLGVHPQSEGFTDHQRWNFEETPADCYPLLLNYPYFDLYRKQVIKQADLVLAMQIFPEAFTEEQKRRNFAYYEAITVRDSSLSACTQSVMAARTGHLELAHQYLAEAALVDLQDLAGNTDHGMHIASMAGTWSAVVLGFGGMRCEADGLSFAPVLPPSLSRVSFGLKWQGRRLRVTITSEDVEYQLLDGAPMRLRHHDEPIALDGEAPVTAPTPAAEWVEPVEQPYGRAPRQRT</sequence>
<name>A0A1Y2N6M5_PSEAH</name>
<accession>A0A1Y2N6M5</accession>
<dbReference type="Gene3D" id="2.70.98.40">
    <property type="entry name" value="Glycoside hydrolase, family 65, N-terminal domain"/>
    <property type="match status" value="1"/>
</dbReference>
<feature type="binding site" evidence="4">
    <location>
        <begin position="374"/>
        <end position="375"/>
    </location>
    <ligand>
        <name>substrate</name>
    </ligand>
</feature>
<evidence type="ECO:0000256" key="2">
    <source>
        <dbReference type="ARBA" id="ARBA00023295"/>
    </source>
</evidence>
<evidence type="ECO:0000256" key="1">
    <source>
        <dbReference type="ARBA" id="ARBA00006768"/>
    </source>
</evidence>
<dbReference type="Proteomes" id="UP000194360">
    <property type="component" value="Unassembled WGS sequence"/>
</dbReference>
<dbReference type="InterPro" id="IPR012341">
    <property type="entry name" value="6hp_glycosidase-like_sf"/>
</dbReference>
<organism evidence="9 10">
    <name type="scientific">Pseudonocardia autotrophica</name>
    <name type="common">Amycolata autotrophica</name>
    <name type="synonym">Nocardia autotrophica</name>
    <dbReference type="NCBI Taxonomy" id="2074"/>
    <lineage>
        <taxon>Bacteria</taxon>
        <taxon>Bacillati</taxon>
        <taxon>Actinomycetota</taxon>
        <taxon>Actinomycetes</taxon>
        <taxon>Pseudonocardiales</taxon>
        <taxon>Pseudonocardiaceae</taxon>
        <taxon>Pseudonocardia</taxon>
    </lineage>
</organism>
<dbReference type="GO" id="GO:0030246">
    <property type="term" value="F:carbohydrate binding"/>
    <property type="evidence" value="ECO:0007669"/>
    <property type="project" value="InterPro"/>
</dbReference>
<evidence type="ECO:0000259" key="7">
    <source>
        <dbReference type="Pfam" id="PF03633"/>
    </source>
</evidence>
<keyword evidence="9" id="KW-0328">Glycosyltransferase</keyword>